<evidence type="ECO:0000313" key="2">
    <source>
        <dbReference type="EMBL" id="MFC5067568.1"/>
    </source>
</evidence>
<keyword evidence="1" id="KW-0812">Transmembrane</keyword>
<keyword evidence="1" id="KW-0472">Membrane</keyword>
<reference evidence="3" key="1">
    <citation type="journal article" date="2019" name="Int. J. Syst. Evol. Microbiol.">
        <title>The Global Catalogue of Microorganisms (GCM) 10K type strain sequencing project: providing services to taxonomists for standard genome sequencing and annotation.</title>
        <authorList>
            <consortium name="The Broad Institute Genomics Platform"/>
            <consortium name="The Broad Institute Genome Sequencing Center for Infectious Disease"/>
            <person name="Wu L."/>
            <person name="Ma J."/>
        </authorList>
    </citation>
    <scope>NUCLEOTIDE SEQUENCE [LARGE SCALE GENOMIC DNA]</scope>
    <source>
        <strain evidence="3">CGMCC 1.16444</strain>
    </source>
</reference>
<dbReference type="EMBL" id="JBHSJF010000005">
    <property type="protein sequence ID" value="MFC5067568.1"/>
    <property type="molecule type" value="Genomic_DNA"/>
</dbReference>
<name>A0ABV9YXI3_9HYPH</name>
<dbReference type="Proteomes" id="UP001595796">
    <property type="component" value="Unassembled WGS sequence"/>
</dbReference>
<feature type="transmembrane region" description="Helical" evidence="1">
    <location>
        <begin position="53"/>
        <end position="71"/>
    </location>
</feature>
<comment type="caution">
    <text evidence="2">The sequence shown here is derived from an EMBL/GenBank/DDBJ whole genome shotgun (WGS) entry which is preliminary data.</text>
</comment>
<keyword evidence="1" id="KW-1133">Transmembrane helix</keyword>
<feature type="transmembrane region" description="Helical" evidence="1">
    <location>
        <begin position="24"/>
        <end position="41"/>
    </location>
</feature>
<evidence type="ECO:0008006" key="4">
    <source>
        <dbReference type="Google" id="ProtNLM"/>
    </source>
</evidence>
<accession>A0ABV9YXI3</accession>
<evidence type="ECO:0000256" key="1">
    <source>
        <dbReference type="SAM" id="Phobius"/>
    </source>
</evidence>
<organism evidence="2 3">
    <name type="scientific">Flaviflagellibacter deserti</name>
    <dbReference type="NCBI Taxonomy" id="2267266"/>
    <lineage>
        <taxon>Bacteria</taxon>
        <taxon>Pseudomonadati</taxon>
        <taxon>Pseudomonadota</taxon>
        <taxon>Alphaproteobacteria</taxon>
        <taxon>Hyphomicrobiales</taxon>
        <taxon>Flaviflagellibacter</taxon>
    </lineage>
</organism>
<sequence>MIRLTELGAHLTLHYEPKPLNRPLWTAVIAGVAVVAVFSAINRQIVGPESYMLVVIVAAIAAWIAIALLWVKAQTLLVETVFDRNAQTITVRTTKTSGVDITTLAFGEIADLYIFSSRSDGTRIDVLTLSSRRGSFNIAQLRNRRPYSEQLVEIADRLRAMTELPGPAPRNSVMMGLAATMGIRRR</sequence>
<protein>
    <recommendedName>
        <fullName evidence="4">DUF304 domain-containing protein</fullName>
    </recommendedName>
</protein>
<proteinExistence type="predicted"/>
<keyword evidence="3" id="KW-1185">Reference proteome</keyword>
<evidence type="ECO:0000313" key="3">
    <source>
        <dbReference type="Proteomes" id="UP001595796"/>
    </source>
</evidence>
<gene>
    <name evidence="2" type="ORF">ACFPFW_06015</name>
</gene>
<dbReference type="RefSeq" id="WP_114957057.1">
    <property type="nucleotide sequence ID" value="NZ_JBHSJF010000005.1"/>
</dbReference>